<dbReference type="AlphaFoldDB" id="A0A6C0ALJ6"/>
<name>A0A6C0ALJ6_9ZZZZ</name>
<organism evidence="1">
    <name type="scientific">viral metagenome</name>
    <dbReference type="NCBI Taxonomy" id="1070528"/>
    <lineage>
        <taxon>unclassified sequences</taxon>
        <taxon>metagenomes</taxon>
        <taxon>organismal metagenomes</taxon>
    </lineage>
</organism>
<reference evidence="1" key="1">
    <citation type="journal article" date="2020" name="Nature">
        <title>Giant virus diversity and host interactions through global metagenomics.</title>
        <authorList>
            <person name="Schulz F."/>
            <person name="Roux S."/>
            <person name="Paez-Espino D."/>
            <person name="Jungbluth S."/>
            <person name="Walsh D.A."/>
            <person name="Denef V.J."/>
            <person name="McMahon K.D."/>
            <person name="Konstantinidis K.T."/>
            <person name="Eloe-Fadrosh E.A."/>
            <person name="Kyrpides N.C."/>
            <person name="Woyke T."/>
        </authorList>
    </citation>
    <scope>NUCLEOTIDE SEQUENCE</scope>
    <source>
        <strain evidence="1">GVMAG-S-1091796-13</strain>
    </source>
</reference>
<accession>A0A6C0ALJ6</accession>
<sequence length="158" mass="18218">MSHFSFTRNLYDKCALEKKDQESKSPFEWMTDSHVIGSNQSCYQGTSPFMQNPMKSISSDKVDIESDLRGQTYINSRCPTHKYNPALQKPYKETIKDCEKQLVPEYTRLNKACNIFSGISINRFSPLCDDVQGLEKIHSNKYIGTNTRLQIKDAFTKK</sequence>
<dbReference type="EMBL" id="MN740716">
    <property type="protein sequence ID" value="QHS80669.1"/>
    <property type="molecule type" value="Genomic_DNA"/>
</dbReference>
<proteinExistence type="predicted"/>
<protein>
    <submittedName>
        <fullName evidence="1">Uncharacterized protein</fullName>
    </submittedName>
</protein>
<evidence type="ECO:0000313" key="1">
    <source>
        <dbReference type="EMBL" id="QHS80669.1"/>
    </source>
</evidence>